<organism evidence="2 3">
    <name type="scientific">Sinimarinibacterium thermocellulolyticum</name>
    <dbReference type="NCBI Taxonomy" id="3170016"/>
    <lineage>
        <taxon>Bacteria</taxon>
        <taxon>Pseudomonadati</taxon>
        <taxon>Pseudomonadota</taxon>
        <taxon>Gammaproteobacteria</taxon>
        <taxon>Nevskiales</taxon>
        <taxon>Nevskiaceae</taxon>
        <taxon>Sinimarinibacterium</taxon>
    </lineage>
</organism>
<evidence type="ECO:0000313" key="2">
    <source>
        <dbReference type="EMBL" id="MES0874776.1"/>
    </source>
</evidence>
<dbReference type="PANTHER" id="PTHR46438">
    <property type="entry name" value="ALPHA/BETA-HYDROLASES SUPERFAMILY PROTEIN"/>
    <property type="match status" value="1"/>
</dbReference>
<proteinExistence type="predicted"/>
<accession>A0ABV2AC11</accession>
<dbReference type="Pfam" id="PF00561">
    <property type="entry name" value="Abhydrolase_1"/>
    <property type="match status" value="1"/>
</dbReference>
<evidence type="ECO:0000313" key="3">
    <source>
        <dbReference type="Proteomes" id="UP001465331"/>
    </source>
</evidence>
<reference evidence="2 3" key="1">
    <citation type="submission" date="2024-06" db="EMBL/GenBank/DDBJ databases">
        <authorList>
            <person name="Li Z."/>
            <person name="Jiang Y."/>
        </authorList>
    </citation>
    <scope>NUCLEOTIDE SEQUENCE [LARGE SCALE GENOMIC DNA]</scope>
    <source>
        <strain evidence="2 3">HSW-8</strain>
    </source>
</reference>
<dbReference type="SUPFAM" id="SSF53474">
    <property type="entry name" value="alpha/beta-Hydrolases"/>
    <property type="match status" value="1"/>
</dbReference>
<feature type="domain" description="AB hydrolase-1" evidence="1">
    <location>
        <begin position="68"/>
        <end position="302"/>
    </location>
</feature>
<keyword evidence="3" id="KW-1185">Reference proteome</keyword>
<dbReference type="Proteomes" id="UP001465331">
    <property type="component" value="Unassembled WGS sequence"/>
</dbReference>
<dbReference type="InterPro" id="IPR000073">
    <property type="entry name" value="AB_hydrolase_1"/>
</dbReference>
<sequence length="318" mass="34916">MPVLRRFLIGAALLMVLTLGVAFALSWAPDRSVEALAARWAGPPSEFVPIGGMRVHLRDEGPRKGATPIVLLHGTSASLHTWDGWVMGLRDERRVIRFDLPGFGLTGPTPDGVYRIERYVETVVALLDRLGVQRAILAGNSFGGQVAWQTGLAHPQRVAALVLVDAAGYPPSPQDVPIGFRIARTAWLAPLMRVTLPRGLIEASVRKVYGDPAKVTPELVDRYYELTLRAGNREALRERFAQAPAGPGAERIRELTLPTLILWGGRDRLIPPTDAERFHRDIAGSELVVFEDLGHVPHEEDPVRTLSAVQAFLRRVAP</sequence>
<dbReference type="Gene3D" id="3.40.50.1820">
    <property type="entry name" value="alpha/beta hydrolase"/>
    <property type="match status" value="1"/>
</dbReference>
<dbReference type="InterPro" id="IPR029058">
    <property type="entry name" value="AB_hydrolase_fold"/>
</dbReference>
<dbReference type="PANTHER" id="PTHR46438:SF11">
    <property type="entry name" value="LIPASE-RELATED"/>
    <property type="match status" value="1"/>
</dbReference>
<gene>
    <name evidence="2" type="ORF">ABSH63_12285</name>
</gene>
<dbReference type="EMBL" id="JBEPIJ010000014">
    <property type="protein sequence ID" value="MES0874776.1"/>
    <property type="molecule type" value="Genomic_DNA"/>
</dbReference>
<keyword evidence="2" id="KW-0378">Hydrolase</keyword>
<dbReference type="GO" id="GO:0016787">
    <property type="term" value="F:hydrolase activity"/>
    <property type="evidence" value="ECO:0007669"/>
    <property type="project" value="UniProtKB-KW"/>
</dbReference>
<comment type="caution">
    <text evidence="2">The sequence shown here is derived from an EMBL/GenBank/DDBJ whole genome shotgun (WGS) entry which is preliminary data.</text>
</comment>
<dbReference type="RefSeq" id="WP_352890149.1">
    <property type="nucleotide sequence ID" value="NZ_JBEPIJ010000014.1"/>
</dbReference>
<dbReference type="PRINTS" id="PR00111">
    <property type="entry name" value="ABHYDROLASE"/>
</dbReference>
<evidence type="ECO:0000259" key="1">
    <source>
        <dbReference type="Pfam" id="PF00561"/>
    </source>
</evidence>
<protein>
    <submittedName>
        <fullName evidence="2">Alpha/beta hydrolase</fullName>
    </submittedName>
</protein>
<name>A0ABV2AC11_9GAMM</name>